<keyword evidence="6" id="KW-1185">Reference proteome</keyword>
<evidence type="ECO:0000313" key="5">
    <source>
        <dbReference type="EMBL" id="ETO32164.1"/>
    </source>
</evidence>
<dbReference type="InterPro" id="IPR011047">
    <property type="entry name" value="Quinoprotein_ADH-like_sf"/>
</dbReference>
<dbReference type="InterPro" id="IPR015915">
    <property type="entry name" value="Kelch-typ_b-propeller"/>
</dbReference>
<evidence type="ECO:0000313" key="6">
    <source>
        <dbReference type="Proteomes" id="UP000023152"/>
    </source>
</evidence>
<dbReference type="PANTHER" id="PTHR19879:SF9">
    <property type="entry name" value="TRANSCRIPTION INITIATION FACTOR TFIID SUBUNIT 5"/>
    <property type="match status" value="1"/>
</dbReference>
<feature type="repeat" description="WD" evidence="3">
    <location>
        <begin position="269"/>
        <end position="317"/>
    </location>
</feature>
<dbReference type="Gene3D" id="2.130.10.10">
    <property type="entry name" value="YVTN repeat-like/Quinoprotein amine dehydrogenase"/>
    <property type="match status" value="4"/>
</dbReference>
<organism evidence="5 6">
    <name type="scientific">Reticulomyxa filosa</name>
    <dbReference type="NCBI Taxonomy" id="46433"/>
    <lineage>
        <taxon>Eukaryota</taxon>
        <taxon>Sar</taxon>
        <taxon>Rhizaria</taxon>
        <taxon>Retaria</taxon>
        <taxon>Foraminifera</taxon>
        <taxon>Monothalamids</taxon>
        <taxon>Reticulomyxidae</taxon>
        <taxon>Reticulomyxa</taxon>
    </lineage>
</organism>
<dbReference type="EMBL" id="ASPP01004436">
    <property type="protein sequence ID" value="ETO32164.1"/>
    <property type="molecule type" value="Genomic_DNA"/>
</dbReference>
<dbReference type="SUPFAM" id="SSF117281">
    <property type="entry name" value="Kelch motif"/>
    <property type="match status" value="1"/>
</dbReference>
<dbReference type="SMART" id="SM00320">
    <property type="entry name" value="WD40"/>
    <property type="match status" value="10"/>
</dbReference>
<dbReference type="InterPro" id="IPR036322">
    <property type="entry name" value="WD40_repeat_dom_sf"/>
</dbReference>
<dbReference type="PROSITE" id="PS50082">
    <property type="entry name" value="WD_REPEATS_2"/>
    <property type="match status" value="7"/>
</dbReference>
<feature type="repeat" description="WD" evidence="3">
    <location>
        <begin position="83"/>
        <end position="126"/>
    </location>
</feature>
<dbReference type="InterPro" id="IPR019775">
    <property type="entry name" value="WD40_repeat_CS"/>
</dbReference>
<feature type="repeat" description="WD" evidence="3">
    <location>
        <begin position="318"/>
        <end position="369"/>
    </location>
</feature>
<feature type="repeat" description="WD" evidence="3">
    <location>
        <begin position="833"/>
        <end position="874"/>
    </location>
</feature>
<sequence length="1021" mass="118285">MFSFFKKRDKKETSTRLSLVIWFYFVFTVSEKEETQMVIQHWTRTVNTKLGWIHDFDKLVVDYATTVFIFDTFCSSSGLVRVSHGHTFCVSSIDFLTFDDCQLLCSGSFDKTVSVWDVEAKKQIQSFNRHSSYVSCVKFSSYHYYHHRHQVVCFSSSDNNIRFGNVKNNRKLQVVKGHTNEVTGIEFSPFNGGQYLCSGSCDYTIRLWDVKTYNTAHTFNGHANVVLCVDFSSLQSNNNSNKSNIIGVIGETQQFRIWDIETTKQLTVFKGHDNDVTSVKYGSNTIGNNGAANTILSGSNDSSVRLWDIRSDQQIQTFNGHTDYVNAVEYSPFVLKNNEIGSNSNVICSGSSDMTIRFWDIRSNKKELHVLEGDGDGEIHCLKFLKLRKKRESNYDRGCDIYLSYEGEYLSQVQFSLILILFNIVFTLKKNKSSDRINVLANVKHIKRQMCYYKKKLIVKRQINNICYKSDFVIVIEKCPIITLSINFPREVKKNFKKPFPQAKVATQATSILSFETLGSLPHPIFQGQCLRYNSEILICGGFEERNCYSYHILKNEYKTIHYYPNNVELQGHCVLKWSKNKNDEHTNKSEDIIKIKKTRFTNKWLPLIDNNNNKVYIGRKKDNYDGMRAVIGGKKNNLLFITYYPNNIDVFNLNTYRYINHSILPTDYNIHHHCFIKNNENNEMLLFYISNKIYKYIISEERCLTIEQTLPIPLSCCVATLNDNFVHILDGYYNDFHCSIHIKTNIKEIVEINKEKERQKIAEEEEKITIEQMKEANSNFQIKMLNRKKKEIKTILEHWNRILSVKIGWINDFSTIISKYILLKYFRLLRVINYEGKYLKTVKFSPDGRTFVRTSEENIIQIWDVSSANEVNTKELKGHFERVCEAQFSPDGTMIISCSNDKTIRLWDVKSGIEVKKLEGHTDNVRTVQFSSDGMIIVSASNDNTIRVWDIQSGQEIQILNNLTDVQSITFSPNGQQIIILRQDSTILIIDIKSGEETNINYHNFSIISNPSSGQLKYGM</sequence>
<reference evidence="5 6" key="1">
    <citation type="journal article" date="2013" name="Curr. Biol.">
        <title>The Genome of the Foraminiferan Reticulomyxa filosa.</title>
        <authorList>
            <person name="Glockner G."/>
            <person name="Hulsmann N."/>
            <person name="Schleicher M."/>
            <person name="Noegel A.A."/>
            <person name="Eichinger L."/>
            <person name="Gallinger C."/>
            <person name="Pawlowski J."/>
            <person name="Sierra R."/>
            <person name="Euteneuer U."/>
            <person name="Pillet L."/>
            <person name="Moustafa A."/>
            <person name="Platzer M."/>
            <person name="Groth M."/>
            <person name="Szafranski K."/>
            <person name="Schliwa M."/>
        </authorList>
    </citation>
    <scope>NUCLEOTIDE SEQUENCE [LARGE SCALE GENOMIC DNA]</scope>
</reference>
<protein>
    <submittedName>
        <fullName evidence="5">WD repeat-containing protein</fullName>
    </submittedName>
</protein>
<feature type="repeat" description="WD" evidence="3">
    <location>
        <begin position="919"/>
        <end position="960"/>
    </location>
</feature>
<keyword evidence="1 3" id="KW-0853">WD repeat</keyword>
<dbReference type="Gene3D" id="2.120.10.80">
    <property type="entry name" value="Kelch-type beta propeller"/>
    <property type="match status" value="1"/>
</dbReference>
<dbReference type="Proteomes" id="UP000023152">
    <property type="component" value="Unassembled WGS sequence"/>
</dbReference>
<feature type="coiled-coil region" evidence="4">
    <location>
        <begin position="747"/>
        <end position="775"/>
    </location>
</feature>
<dbReference type="Pfam" id="PF00400">
    <property type="entry name" value="WD40"/>
    <property type="match status" value="7"/>
</dbReference>
<name>X6P267_RETFI</name>
<dbReference type="SUPFAM" id="SSF50998">
    <property type="entry name" value="Quinoprotein alcohol dehydrogenase-like"/>
    <property type="match status" value="1"/>
</dbReference>
<evidence type="ECO:0000256" key="2">
    <source>
        <dbReference type="ARBA" id="ARBA00022737"/>
    </source>
</evidence>
<dbReference type="PROSITE" id="PS50294">
    <property type="entry name" value="WD_REPEATS_REGION"/>
    <property type="match status" value="5"/>
</dbReference>
<dbReference type="AlphaFoldDB" id="X6P267"/>
<comment type="caution">
    <text evidence="5">The sequence shown here is derived from an EMBL/GenBank/DDBJ whole genome shotgun (WGS) entry which is preliminary data.</text>
</comment>
<gene>
    <name evidence="5" type="ORF">RFI_04954</name>
</gene>
<dbReference type="SUPFAM" id="SSF50978">
    <property type="entry name" value="WD40 repeat-like"/>
    <property type="match status" value="1"/>
</dbReference>
<dbReference type="PANTHER" id="PTHR19879">
    <property type="entry name" value="TRANSCRIPTION INITIATION FACTOR TFIID"/>
    <property type="match status" value="1"/>
</dbReference>
<dbReference type="InterPro" id="IPR015943">
    <property type="entry name" value="WD40/YVTN_repeat-like_dom_sf"/>
</dbReference>
<dbReference type="PROSITE" id="PS00678">
    <property type="entry name" value="WD_REPEATS_1"/>
    <property type="match status" value="6"/>
</dbReference>
<keyword evidence="2" id="KW-0677">Repeat</keyword>
<keyword evidence="4" id="KW-0175">Coiled coil</keyword>
<evidence type="ECO:0000256" key="1">
    <source>
        <dbReference type="ARBA" id="ARBA00022574"/>
    </source>
</evidence>
<dbReference type="InterPro" id="IPR001680">
    <property type="entry name" value="WD40_rpt"/>
</dbReference>
<proteinExistence type="predicted"/>
<evidence type="ECO:0000256" key="4">
    <source>
        <dbReference type="SAM" id="Coils"/>
    </source>
</evidence>
<evidence type="ECO:0000256" key="3">
    <source>
        <dbReference type="PROSITE-ProRule" id="PRU00221"/>
    </source>
</evidence>
<accession>X6P267</accession>
<dbReference type="PRINTS" id="PR00320">
    <property type="entry name" value="GPROTEINBRPT"/>
</dbReference>
<dbReference type="InterPro" id="IPR020472">
    <property type="entry name" value="WD40_PAC1"/>
</dbReference>
<feature type="repeat" description="WD" evidence="3">
    <location>
        <begin position="175"/>
        <end position="218"/>
    </location>
</feature>
<dbReference type="CDD" id="cd00200">
    <property type="entry name" value="WD40"/>
    <property type="match status" value="2"/>
</dbReference>
<feature type="repeat" description="WD" evidence="3">
    <location>
        <begin position="877"/>
        <end position="918"/>
    </location>
</feature>